<sequence length="269" mass="30068">MADADIETPSSATIGPPSPPFTVPYYKAMSPPMCRVPRRQVPSAARPAHGFDLPLQRHEYIRHSSTKPSSLGRGSRMILSPPLPLWPYMSQTTHQGSPAPNGLRRSRRHPRLLIHPSFQRTCSCARLPPALLLLGIAERDKSSSTCPTQAFTNNPSVPDTTTTPIAAMFRTPRSFSTSARVHPSFLPHLRNSRRRPFRWAISGVALTVAAYASKRWLDSSSERHAEHAERAEREAADLQRRNDALLDVYGDRSSLEALEQAVQFYEKKQ</sequence>
<feature type="coiled-coil region" evidence="1">
    <location>
        <begin position="221"/>
        <end position="248"/>
    </location>
</feature>
<organism evidence="3 4">
    <name type="scientific">Hirsutella minnesotensis 3608</name>
    <dbReference type="NCBI Taxonomy" id="1043627"/>
    <lineage>
        <taxon>Eukaryota</taxon>
        <taxon>Fungi</taxon>
        <taxon>Dikarya</taxon>
        <taxon>Ascomycota</taxon>
        <taxon>Pezizomycotina</taxon>
        <taxon>Sordariomycetes</taxon>
        <taxon>Hypocreomycetidae</taxon>
        <taxon>Hypocreales</taxon>
        <taxon>Ophiocordycipitaceae</taxon>
        <taxon>Hirsutella</taxon>
    </lineage>
</organism>
<dbReference type="Proteomes" id="UP000054481">
    <property type="component" value="Unassembled WGS sequence"/>
</dbReference>
<dbReference type="EMBL" id="KQ030536">
    <property type="protein sequence ID" value="KJZ73272.1"/>
    <property type="molecule type" value="Genomic_DNA"/>
</dbReference>
<protein>
    <submittedName>
        <fullName evidence="3">Uncharacterized protein</fullName>
    </submittedName>
</protein>
<evidence type="ECO:0000256" key="2">
    <source>
        <dbReference type="SAM" id="MobiDB-lite"/>
    </source>
</evidence>
<dbReference type="AlphaFoldDB" id="A0A0F7ZYY3"/>
<evidence type="ECO:0000313" key="3">
    <source>
        <dbReference type="EMBL" id="KJZ73272.1"/>
    </source>
</evidence>
<dbReference type="OrthoDB" id="4338954at2759"/>
<keyword evidence="1" id="KW-0175">Coiled coil</keyword>
<feature type="region of interest" description="Disordered" evidence="2">
    <location>
        <begin position="1"/>
        <end position="20"/>
    </location>
</feature>
<reference evidence="3 4" key="1">
    <citation type="journal article" date="2014" name="Genome Biol. Evol.">
        <title>Comparative genomics and transcriptomics analyses reveal divergent lifestyle features of nematode endoparasitic fungus Hirsutella minnesotensis.</title>
        <authorList>
            <person name="Lai Y."/>
            <person name="Liu K."/>
            <person name="Zhang X."/>
            <person name="Zhang X."/>
            <person name="Li K."/>
            <person name="Wang N."/>
            <person name="Shu C."/>
            <person name="Wu Y."/>
            <person name="Wang C."/>
            <person name="Bushley K.E."/>
            <person name="Xiang M."/>
            <person name="Liu X."/>
        </authorList>
    </citation>
    <scope>NUCLEOTIDE SEQUENCE [LARGE SCALE GENOMIC DNA]</scope>
    <source>
        <strain evidence="3 4">3608</strain>
    </source>
</reference>
<gene>
    <name evidence="3" type="ORF">HIM_07276</name>
</gene>
<evidence type="ECO:0000313" key="4">
    <source>
        <dbReference type="Proteomes" id="UP000054481"/>
    </source>
</evidence>
<evidence type="ECO:0000256" key="1">
    <source>
        <dbReference type="SAM" id="Coils"/>
    </source>
</evidence>
<name>A0A0F7ZYY3_9HYPO</name>
<keyword evidence="4" id="KW-1185">Reference proteome</keyword>
<proteinExistence type="predicted"/>
<accession>A0A0F7ZYY3</accession>